<dbReference type="Pfam" id="PF05116">
    <property type="entry name" value="S6PP"/>
    <property type="match status" value="1"/>
</dbReference>
<sequence>MTDLAGKSTILATDLDGTFLGGDDEQRRTLYDFVEANRDWLGLVFVTGRDLEFIKEITAADVPTPDLIIGDVGTTVVQGDGHAPVTAVEDWIDEKWTGADEIAALAKAQPFLRLQDVFGGRRLSYFYDDGDRAEELAEAIRGKGFDVIISDGIYFDVLPKGIQKGPTLERTLAHYDLPRDAVLVAGDTLNDLSLFHTGLDGVVVGNAEAKLKEAVQGLQNVYHSPHHGAGGVHDALHRKINA</sequence>
<dbReference type="GO" id="GO:0005829">
    <property type="term" value="C:cytosol"/>
    <property type="evidence" value="ECO:0007669"/>
    <property type="project" value="TreeGrafter"/>
</dbReference>
<protein>
    <submittedName>
        <fullName evidence="2">Alpha,alpha-trehalose-phosphate synthase</fullName>
    </submittedName>
</protein>
<accession>E0TGW1</accession>
<dbReference type="InterPro" id="IPR006380">
    <property type="entry name" value="SPP-like_dom"/>
</dbReference>
<dbReference type="Gene3D" id="3.40.50.1000">
    <property type="entry name" value="HAD superfamily/HAD-like"/>
    <property type="match status" value="1"/>
</dbReference>
<evidence type="ECO:0000259" key="1">
    <source>
        <dbReference type="Pfam" id="PF05116"/>
    </source>
</evidence>
<reference evidence="3" key="1">
    <citation type="submission" date="2010-08" db="EMBL/GenBank/DDBJ databases">
        <title>Genome sequence of Parvularcula bermudensis HTCC2503.</title>
        <authorList>
            <person name="Kang D.-M."/>
            <person name="Oh H.-M."/>
            <person name="Cho J.-C."/>
        </authorList>
    </citation>
    <scope>NUCLEOTIDE SEQUENCE [LARGE SCALE GENOMIC DNA]</scope>
    <source>
        <strain evidence="3">ATCC BAA-594 / HTCC2503 / KCTC 12087</strain>
    </source>
</reference>
<dbReference type="Proteomes" id="UP000001302">
    <property type="component" value="Chromosome"/>
</dbReference>
<dbReference type="InterPro" id="IPR023214">
    <property type="entry name" value="HAD_sf"/>
</dbReference>
<dbReference type="EMBL" id="CP002156">
    <property type="protein sequence ID" value="ADM10720.1"/>
    <property type="molecule type" value="Genomic_DNA"/>
</dbReference>
<dbReference type="SFLD" id="SFLDS00003">
    <property type="entry name" value="Haloacid_Dehalogenase"/>
    <property type="match status" value="1"/>
</dbReference>
<dbReference type="eggNOG" id="COG0561">
    <property type="taxonomic scope" value="Bacteria"/>
</dbReference>
<dbReference type="PANTHER" id="PTHR10000">
    <property type="entry name" value="PHOSPHOSERINE PHOSPHATASE"/>
    <property type="match status" value="1"/>
</dbReference>
<dbReference type="SFLD" id="SFLDG01140">
    <property type="entry name" value="C2.B:_Phosphomannomutase_and_P"/>
    <property type="match status" value="1"/>
</dbReference>
<dbReference type="RefSeq" id="WP_013301694.1">
    <property type="nucleotide sequence ID" value="NC_014414.1"/>
</dbReference>
<dbReference type="GO" id="GO:0000287">
    <property type="term" value="F:magnesium ion binding"/>
    <property type="evidence" value="ECO:0007669"/>
    <property type="project" value="TreeGrafter"/>
</dbReference>
<dbReference type="AlphaFoldDB" id="E0TGW1"/>
<dbReference type="SFLD" id="SFLDG01141">
    <property type="entry name" value="C2.B.1:_Sucrose_Phosphatase_Li"/>
    <property type="match status" value="1"/>
</dbReference>
<keyword evidence="3" id="KW-1185">Reference proteome</keyword>
<reference evidence="2 3" key="2">
    <citation type="journal article" date="2011" name="J. Bacteriol.">
        <title>Complete genome sequence of strain HTCC2503T of Parvularcula bermudensis, the type species of the order "Parvularculales" in the class Alphaproteobacteria.</title>
        <authorList>
            <person name="Oh H.M."/>
            <person name="Kang I."/>
            <person name="Vergin K.L."/>
            <person name="Kang D."/>
            <person name="Rhee K.H."/>
            <person name="Giovannoni S.J."/>
            <person name="Cho J.C."/>
        </authorList>
    </citation>
    <scope>NUCLEOTIDE SEQUENCE [LARGE SCALE GENOMIC DNA]</scope>
    <source>
        <strain evidence="3">ATCC BAA-594 / HTCC2503 / KCTC 12087</strain>
    </source>
</reference>
<dbReference type="KEGG" id="pbr:PB2503_13414"/>
<dbReference type="HOGENOM" id="CLU_030534_0_1_5"/>
<dbReference type="PANTHER" id="PTHR10000:SF8">
    <property type="entry name" value="HAD SUPERFAMILY HYDROLASE-LIKE, TYPE 3"/>
    <property type="match status" value="1"/>
</dbReference>
<dbReference type="OrthoDB" id="7847955at2"/>
<gene>
    <name evidence="2" type="ordered locus">PB2503_13414</name>
</gene>
<name>E0TGW1_PARBH</name>
<dbReference type="STRING" id="314260.PB2503_13414"/>
<feature type="domain" description="Sucrose phosphatase-like" evidence="1">
    <location>
        <begin position="9"/>
        <end position="237"/>
    </location>
</feature>
<proteinExistence type="predicted"/>
<dbReference type="SUPFAM" id="SSF56784">
    <property type="entry name" value="HAD-like"/>
    <property type="match status" value="1"/>
</dbReference>
<evidence type="ECO:0000313" key="2">
    <source>
        <dbReference type="EMBL" id="ADM10720.1"/>
    </source>
</evidence>
<dbReference type="InterPro" id="IPR036412">
    <property type="entry name" value="HAD-like_sf"/>
</dbReference>
<evidence type="ECO:0000313" key="3">
    <source>
        <dbReference type="Proteomes" id="UP000001302"/>
    </source>
</evidence>
<organism evidence="2 3">
    <name type="scientific">Parvularcula bermudensis (strain ATCC BAA-594 / HTCC2503 / KCTC 12087)</name>
    <dbReference type="NCBI Taxonomy" id="314260"/>
    <lineage>
        <taxon>Bacteria</taxon>
        <taxon>Pseudomonadati</taxon>
        <taxon>Pseudomonadota</taxon>
        <taxon>Alphaproteobacteria</taxon>
        <taxon>Parvularculales</taxon>
        <taxon>Parvularculaceae</taxon>
        <taxon>Parvularcula</taxon>
    </lineage>
</organism>
<dbReference type="GO" id="GO:0016791">
    <property type="term" value="F:phosphatase activity"/>
    <property type="evidence" value="ECO:0007669"/>
    <property type="project" value="TreeGrafter"/>
</dbReference>
<dbReference type="Gene3D" id="3.90.1070.10">
    <property type="match status" value="1"/>
</dbReference>